<evidence type="ECO:0000313" key="2">
    <source>
        <dbReference type="Proteomes" id="UP000663760"/>
    </source>
</evidence>
<dbReference type="EMBL" id="LR746277">
    <property type="protein sequence ID" value="CAA7407618.1"/>
    <property type="molecule type" value="Genomic_DNA"/>
</dbReference>
<accession>A0A7I8LE95</accession>
<name>A0A7I8LE95_SPIIN</name>
<proteinExistence type="predicted"/>
<dbReference type="Proteomes" id="UP000663760">
    <property type="component" value="Chromosome 14"/>
</dbReference>
<gene>
    <name evidence="1" type="ORF">SI8410_14018296</name>
</gene>
<protein>
    <submittedName>
        <fullName evidence="1">Uncharacterized protein</fullName>
    </submittedName>
</protein>
<keyword evidence="2" id="KW-1185">Reference proteome</keyword>
<evidence type="ECO:0000313" key="1">
    <source>
        <dbReference type="EMBL" id="CAA7407618.1"/>
    </source>
</evidence>
<reference evidence="1" key="1">
    <citation type="submission" date="2020-02" db="EMBL/GenBank/DDBJ databases">
        <authorList>
            <person name="Scholz U."/>
            <person name="Mascher M."/>
            <person name="Fiebig A."/>
        </authorList>
    </citation>
    <scope>NUCLEOTIDE SEQUENCE</scope>
</reference>
<sequence length="25" mass="3098">MFFWVCIIYFSRLDRGPYGVFTTFM</sequence>
<dbReference type="AlphaFoldDB" id="A0A7I8LE95"/>
<organism evidence="1 2">
    <name type="scientific">Spirodela intermedia</name>
    <name type="common">Intermediate duckweed</name>
    <dbReference type="NCBI Taxonomy" id="51605"/>
    <lineage>
        <taxon>Eukaryota</taxon>
        <taxon>Viridiplantae</taxon>
        <taxon>Streptophyta</taxon>
        <taxon>Embryophyta</taxon>
        <taxon>Tracheophyta</taxon>
        <taxon>Spermatophyta</taxon>
        <taxon>Magnoliopsida</taxon>
        <taxon>Liliopsida</taxon>
        <taxon>Araceae</taxon>
        <taxon>Lemnoideae</taxon>
        <taxon>Spirodela</taxon>
    </lineage>
</organism>